<organism evidence="2 3">
    <name type="scientific">Hyphomonas neptunium (strain ATCC 15444)</name>
    <dbReference type="NCBI Taxonomy" id="228405"/>
    <lineage>
        <taxon>Bacteria</taxon>
        <taxon>Pseudomonadati</taxon>
        <taxon>Pseudomonadota</taxon>
        <taxon>Alphaproteobacteria</taxon>
        <taxon>Hyphomonadales</taxon>
        <taxon>Hyphomonadaceae</taxon>
        <taxon>Hyphomonas</taxon>
    </lineage>
</organism>
<keyword evidence="3" id="KW-1185">Reference proteome</keyword>
<name>Q0C2Q9_HYPNA</name>
<sequence>MVQPRLADHPQLRQIRRVVQGHGNLHSGCKNASVRSFLVAFSGDIPARLDILPGRQINRPAHNAVLCAQLNLHLPGRILAHHIARRYHHPHSHRQHQQRRRQCPQSAREKAHALHGACLSEPGGHVKPQPRPKAFTR</sequence>
<feature type="region of interest" description="Disordered" evidence="1">
    <location>
        <begin position="118"/>
        <end position="137"/>
    </location>
</feature>
<reference evidence="2 3" key="1">
    <citation type="journal article" date="2006" name="J. Bacteriol.">
        <title>Comparative genomic evidence for a close relationship between the dimorphic prosthecate bacteria Hyphomonas neptunium and Caulobacter crescentus.</title>
        <authorList>
            <person name="Badger J.H."/>
            <person name="Hoover T.R."/>
            <person name="Brun Y.V."/>
            <person name="Weiner R.M."/>
            <person name="Laub M.T."/>
            <person name="Alexandre G."/>
            <person name="Mrazek J."/>
            <person name="Ren Q."/>
            <person name="Paulsen I.T."/>
            <person name="Nelson K.E."/>
            <person name="Khouri H.M."/>
            <person name="Radune D."/>
            <person name="Sosa J."/>
            <person name="Dodson R.J."/>
            <person name="Sullivan S.A."/>
            <person name="Rosovitz M.J."/>
            <person name="Madupu R."/>
            <person name="Brinkac L.M."/>
            <person name="Durkin A.S."/>
            <person name="Daugherty S.C."/>
            <person name="Kothari S.P."/>
            <person name="Giglio M.G."/>
            <person name="Zhou L."/>
            <person name="Haft D.H."/>
            <person name="Selengut J.D."/>
            <person name="Davidsen T.M."/>
            <person name="Yang Q."/>
            <person name="Zafar N."/>
            <person name="Ward N.L."/>
        </authorList>
    </citation>
    <scope>NUCLEOTIDE SEQUENCE [LARGE SCALE GENOMIC DNA]</scope>
    <source>
        <strain evidence="2 3">ATCC 15444</strain>
    </source>
</reference>
<dbReference type="Proteomes" id="UP000001959">
    <property type="component" value="Chromosome"/>
</dbReference>
<protein>
    <submittedName>
        <fullName evidence="2">Uncharacterized protein</fullName>
    </submittedName>
</protein>
<accession>Q0C2Q9</accession>
<dbReference type="AlphaFoldDB" id="Q0C2Q9"/>
<proteinExistence type="predicted"/>
<dbReference type="HOGENOM" id="CLU_1862461_0_0_5"/>
<dbReference type="EMBL" id="CP000158">
    <property type="protein sequence ID" value="ABI75798.1"/>
    <property type="molecule type" value="Genomic_DNA"/>
</dbReference>
<gene>
    <name evidence="2" type="ordered locus">HNE_1266</name>
</gene>
<dbReference type="STRING" id="228405.HNE_1266"/>
<evidence type="ECO:0000313" key="2">
    <source>
        <dbReference type="EMBL" id="ABI75798.1"/>
    </source>
</evidence>
<evidence type="ECO:0000256" key="1">
    <source>
        <dbReference type="SAM" id="MobiDB-lite"/>
    </source>
</evidence>
<feature type="region of interest" description="Disordered" evidence="1">
    <location>
        <begin position="88"/>
        <end position="110"/>
    </location>
</feature>
<feature type="compositionally biased region" description="Basic residues" evidence="1">
    <location>
        <begin position="128"/>
        <end position="137"/>
    </location>
</feature>
<feature type="compositionally biased region" description="Basic residues" evidence="1">
    <location>
        <begin position="88"/>
        <end position="102"/>
    </location>
</feature>
<evidence type="ECO:0000313" key="3">
    <source>
        <dbReference type="Proteomes" id="UP000001959"/>
    </source>
</evidence>
<dbReference type="KEGG" id="hne:HNE_1266"/>